<evidence type="ECO:0000313" key="3">
    <source>
        <dbReference type="Proteomes" id="UP000176339"/>
    </source>
</evidence>
<protein>
    <submittedName>
        <fullName evidence="2">Uncharacterized protein</fullName>
    </submittedName>
</protein>
<name>A0A1F5P3W4_9BACT</name>
<keyword evidence="1" id="KW-0812">Transmembrane</keyword>
<sequence length="308" mass="34300">MLNKKGFIALPILIGVLVVLGIIGAAGFAIYRNNSATTTNNIAPAPADISPSPNKSPILGETSVSFTKTDSKILFKTEINLSLPIIYYGFPDPDKSKRDQRRNIVTVYNEDDGFDPVGIPNIDPGKYQWTALVSNSLQNPKVYPDASVSDSLFSYQVSPTKDNILFVMDWNRSYTEWGPNFGTPHLLPDSGYKIYLYSLTDPNKGLQIIPPMIFGNYAIPKIEAFDDSGRYAVIDLFRCWGCGEHVPYRMLLDTKTLQSKNIGEVIEFKWRDNGAYEYKEVVAGSENCPEDGQCIEDPNKSPLKTGQF</sequence>
<evidence type="ECO:0000256" key="1">
    <source>
        <dbReference type="SAM" id="Phobius"/>
    </source>
</evidence>
<dbReference type="EMBL" id="MFEN01000003">
    <property type="protein sequence ID" value="OGE84591.1"/>
    <property type="molecule type" value="Genomic_DNA"/>
</dbReference>
<reference evidence="2 3" key="1">
    <citation type="journal article" date="2016" name="Nat. Commun.">
        <title>Thousands of microbial genomes shed light on interconnected biogeochemical processes in an aquifer system.</title>
        <authorList>
            <person name="Anantharaman K."/>
            <person name="Brown C.T."/>
            <person name="Hug L.A."/>
            <person name="Sharon I."/>
            <person name="Castelle C.J."/>
            <person name="Probst A.J."/>
            <person name="Thomas B.C."/>
            <person name="Singh A."/>
            <person name="Wilkins M.J."/>
            <person name="Karaoz U."/>
            <person name="Brodie E.L."/>
            <person name="Williams K.H."/>
            <person name="Hubbard S.S."/>
            <person name="Banfield J.F."/>
        </authorList>
    </citation>
    <scope>NUCLEOTIDE SEQUENCE [LARGE SCALE GENOMIC DNA]</scope>
</reference>
<comment type="caution">
    <text evidence="2">The sequence shown here is derived from an EMBL/GenBank/DDBJ whole genome shotgun (WGS) entry which is preliminary data.</text>
</comment>
<gene>
    <name evidence="2" type="ORF">A2846_03640</name>
</gene>
<evidence type="ECO:0000313" key="2">
    <source>
        <dbReference type="EMBL" id="OGE84591.1"/>
    </source>
</evidence>
<proteinExistence type="predicted"/>
<keyword evidence="1" id="KW-1133">Transmembrane helix</keyword>
<dbReference type="AlphaFoldDB" id="A0A1F5P3W4"/>
<keyword evidence="1" id="KW-0472">Membrane</keyword>
<feature type="transmembrane region" description="Helical" evidence="1">
    <location>
        <begin position="7"/>
        <end position="31"/>
    </location>
</feature>
<dbReference type="Proteomes" id="UP000176339">
    <property type="component" value="Unassembled WGS sequence"/>
</dbReference>
<accession>A0A1F5P3W4</accession>
<organism evidence="2 3">
    <name type="scientific">Candidatus Doudnabacteria bacterium RIFCSPHIGHO2_01_FULL_49_9</name>
    <dbReference type="NCBI Taxonomy" id="1817827"/>
    <lineage>
        <taxon>Bacteria</taxon>
        <taxon>Candidatus Doudnaibacteriota</taxon>
    </lineage>
</organism>